<proteinExistence type="predicted"/>
<dbReference type="AlphaFoldDB" id="A0A818IXA8"/>
<dbReference type="GO" id="GO:0004869">
    <property type="term" value="F:cysteine-type endopeptidase inhibitor activity"/>
    <property type="evidence" value="ECO:0007669"/>
    <property type="project" value="InterPro"/>
</dbReference>
<protein>
    <recommendedName>
        <fullName evidence="1">Cystatin domain-containing protein</fullName>
    </recommendedName>
</protein>
<organism evidence="3 4">
    <name type="scientific">Adineta steineri</name>
    <dbReference type="NCBI Taxonomy" id="433720"/>
    <lineage>
        <taxon>Eukaryota</taxon>
        <taxon>Metazoa</taxon>
        <taxon>Spiralia</taxon>
        <taxon>Gnathifera</taxon>
        <taxon>Rotifera</taxon>
        <taxon>Eurotatoria</taxon>
        <taxon>Bdelloidea</taxon>
        <taxon>Adinetida</taxon>
        <taxon>Adinetidae</taxon>
        <taxon>Adineta</taxon>
    </lineage>
</organism>
<evidence type="ECO:0000313" key="2">
    <source>
        <dbReference type="EMBL" id="CAF1123107.1"/>
    </source>
</evidence>
<accession>A0A818IXA8</accession>
<dbReference type="InterPro" id="IPR046350">
    <property type="entry name" value="Cystatin_sf"/>
</dbReference>
<dbReference type="EMBL" id="CAJNOG010000257">
    <property type="protein sequence ID" value="CAF1123107.1"/>
    <property type="molecule type" value="Genomic_DNA"/>
</dbReference>
<dbReference type="InterPro" id="IPR000010">
    <property type="entry name" value="Cystatin_dom"/>
</dbReference>
<dbReference type="Pfam" id="PF00031">
    <property type="entry name" value="Cystatin"/>
    <property type="match status" value="1"/>
</dbReference>
<evidence type="ECO:0000313" key="4">
    <source>
        <dbReference type="Proteomes" id="UP000663844"/>
    </source>
</evidence>
<dbReference type="EMBL" id="CAJOAZ010000095">
    <property type="protein sequence ID" value="CAF3528874.1"/>
    <property type="molecule type" value="Genomic_DNA"/>
</dbReference>
<dbReference type="Proteomes" id="UP000663845">
    <property type="component" value="Unassembled WGS sequence"/>
</dbReference>
<comment type="caution">
    <text evidence="3">The sequence shown here is derived from an EMBL/GenBank/DDBJ whole genome shotgun (WGS) entry which is preliminary data.</text>
</comment>
<dbReference type="Proteomes" id="UP000663844">
    <property type="component" value="Unassembled WGS sequence"/>
</dbReference>
<gene>
    <name evidence="2" type="ORF">JYZ213_LOCUS22593</name>
    <name evidence="3" type="ORF">OXD698_LOCUS2831</name>
</gene>
<feature type="domain" description="Cystatin" evidence="1">
    <location>
        <begin position="50"/>
        <end position="92"/>
    </location>
</feature>
<dbReference type="Gene3D" id="3.10.450.10">
    <property type="match status" value="1"/>
</dbReference>
<name>A0A818IXA8_9BILA</name>
<reference evidence="3" key="1">
    <citation type="submission" date="2021-02" db="EMBL/GenBank/DDBJ databases">
        <authorList>
            <person name="Nowell W R."/>
        </authorList>
    </citation>
    <scope>NUCLEOTIDE SEQUENCE</scope>
</reference>
<evidence type="ECO:0000313" key="3">
    <source>
        <dbReference type="EMBL" id="CAF3528874.1"/>
    </source>
</evidence>
<evidence type="ECO:0000259" key="1">
    <source>
        <dbReference type="Pfam" id="PF00031"/>
    </source>
</evidence>
<sequence length="125" mass="14009">MIPVLELEGSKFNLKNVPENNLIASHGLFNKAGSYQERPDLIEDKSVLLLTHFAAGYLHTSQNLLLQDYRVIRVQTQLVNGMNYKIDFVAKPVNDISGQKTTCQVVINVSFQSVKSILQTQCQTS</sequence>
<dbReference type="SUPFAM" id="SSF54403">
    <property type="entry name" value="Cystatin/monellin"/>
    <property type="match status" value="1"/>
</dbReference>